<dbReference type="SUPFAM" id="SSF101327">
    <property type="entry name" value="YgfB-like"/>
    <property type="match status" value="1"/>
</dbReference>
<accession>A0A5D3Y8J8</accession>
<dbReference type="Proteomes" id="UP000324176">
    <property type="component" value="Unassembled WGS sequence"/>
</dbReference>
<dbReference type="InterPro" id="IPR036255">
    <property type="entry name" value="YgfB-like_sf"/>
</dbReference>
<evidence type="ECO:0008006" key="4">
    <source>
        <dbReference type="Google" id="ProtNLM"/>
    </source>
</evidence>
<reference evidence="2 3" key="1">
    <citation type="submission" date="2019-07" db="EMBL/GenBank/DDBJ databases">
        <title>Active sludge and wastewater microbial communities from Klosterneuburg, Austria.</title>
        <authorList>
            <person name="Wagner M."/>
        </authorList>
    </citation>
    <scope>NUCLEOTIDE SEQUENCE [LARGE SCALE GENOMIC DNA]</scope>
    <source>
        <strain evidence="2 3">Nm2</strain>
    </source>
</reference>
<dbReference type="InterPro" id="IPR011978">
    <property type="entry name" value="YgfB-like"/>
</dbReference>
<evidence type="ECO:0000256" key="1">
    <source>
        <dbReference type="SAM" id="MobiDB-lite"/>
    </source>
</evidence>
<evidence type="ECO:0000313" key="3">
    <source>
        <dbReference type="Proteomes" id="UP000324176"/>
    </source>
</evidence>
<comment type="caution">
    <text evidence="2">The sequence shown here is derived from an EMBL/GenBank/DDBJ whole genome shotgun (WGS) entry which is preliminary data.</text>
</comment>
<name>A0A5D3Y8J8_9PROT</name>
<dbReference type="OrthoDB" id="570299at2"/>
<sequence>MSKNSENSELFLPLSLEELDELDDFLMSDDMSDETMALEALDGYLTAIVSGPIILKPSEWLSGIWGPSEQDRPAFKTKAQAQRILEGTSKNSSYKMRRVRRK</sequence>
<dbReference type="RefSeq" id="WP_046851422.1">
    <property type="nucleotide sequence ID" value="NZ_CP011451.1"/>
</dbReference>
<dbReference type="AlphaFoldDB" id="A0A5D3Y8J8"/>
<feature type="region of interest" description="Disordered" evidence="1">
    <location>
        <begin position="75"/>
        <end position="102"/>
    </location>
</feature>
<protein>
    <recommendedName>
        <fullName evidence="4">YecA family protein</fullName>
    </recommendedName>
</protein>
<dbReference type="Pfam" id="PF03695">
    <property type="entry name" value="UPF0149"/>
    <property type="match status" value="1"/>
</dbReference>
<proteinExistence type="predicted"/>
<dbReference type="EMBL" id="VNHT01000156">
    <property type="protein sequence ID" value="TYP69122.1"/>
    <property type="molecule type" value="Genomic_DNA"/>
</dbReference>
<dbReference type="NCBIfam" id="TIGR02292">
    <property type="entry name" value="ygfB_yecA"/>
    <property type="match status" value="1"/>
</dbReference>
<evidence type="ECO:0000313" key="2">
    <source>
        <dbReference type="EMBL" id="TYP69122.1"/>
    </source>
</evidence>
<gene>
    <name evidence="2" type="ORF">BCL69_11562</name>
</gene>
<organism evidence="2 3">
    <name type="scientific">Nitrosomonas communis</name>
    <dbReference type="NCBI Taxonomy" id="44574"/>
    <lineage>
        <taxon>Bacteria</taxon>
        <taxon>Pseudomonadati</taxon>
        <taxon>Pseudomonadota</taxon>
        <taxon>Betaproteobacteria</taxon>
        <taxon>Nitrosomonadales</taxon>
        <taxon>Nitrosomonadaceae</taxon>
        <taxon>Nitrosomonas</taxon>
    </lineage>
</organism>